<name>A0A6G1D1K6_9ORYZ</name>
<proteinExistence type="predicted"/>
<dbReference type="EMBL" id="SPHZ02000007">
    <property type="protein sequence ID" value="KAF0906568.1"/>
    <property type="molecule type" value="Genomic_DNA"/>
</dbReference>
<gene>
    <name evidence="1" type="ORF">E2562_012022</name>
</gene>
<dbReference type="AlphaFoldDB" id="A0A6G1D1K6"/>
<reference evidence="1 2" key="1">
    <citation type="submission" date="2019-11" db="EMBL/GenBank/DDBJ databases">
        <title>Whole genome sequence of Oryza granulata.</title>
        <authorList>
            <person name="Li W."/>
        </authorList>
    </citation>
    <scope>NUCLEOTIDE SEQUENCE [LARGE SCALE GENOMIC DNA]</scope>
    <source>
        <strain evidence="2">cv. Menghai</strain>
        <tissue evidence="1">Leaf</tissue>
    </source>
</reference>
<comment type="caution">
    <text evidence="1">The sequence shown here is derived from an EMBL/GenBank/DDBJ whole genome shotgun (WGS) entry which is preliminary data.</text>
</comment>
<dbReference type="OrthoDB" id="716460at2759"/>
<organism evidence="1 2">
    <name type="scientific">Oryza meyeriana var. granulata</name>
    <dbReference type="NCBI Taxonomy" id="110450"/>
    <lineage>
        <taxon>Eukaryota</taxon>
        <taxon>Viridiplantae</taxon>
        <taxon>Streptophyta</taxon>
        <taxon>Embryophyta</taxon>
        <taxon>Tracheophyta</taxon>
        <taxon>Spermatophyta</taxon>
        <taxon>Magnoliopsida</taxon>
        <taxon>Liliopsida</taxon>
        <taxon>Poales</taxon>
        <taxon>Poaceae</taxon>
        <taxon>BOP clade</taxon>
        <taxon>Oryzoideae</taxon>
        <taxon>Oryzeae</taxon>
        <taxon>Oryzinae</taxon>
        <taxon>Oryza</taxon>
        <taxon>Oryza meyeriana</taxon>
    </lineage>
</organism>
<accession>A0A6G1D1K6</accession>
<protein>
    <submittedName>
        <fullName evidence="1">Uncharacterized protein</fullName>
    </submittedName>
</protein>
<sequence>MLQHANFTQPPEYNIYTAERSSSLTAYCAEAIIRGRTEFEPPIRFIGYGWNALSAMHEAAPVGITRLRHGLPEMAEMFHYFPAREDGAISINFPGLEAVQGALNSPLLHLAGLVQSMYRYLALVHDELFRARARIAMFDGHIEPMGNMGFFNRNIIYGDDTMLAPAESLPHPTGLYEHVVQRPRMQVGFRSNRRTVAPPAHVRNTEVYGPPYIYRWNGCSYRLIMTQPPPTAPVYPAIDA</sequence>
<dbReference type="Proteomes" id="UP000479710">
    <property type="component" value="Unassembled WGS sequence"/>
</dbReference>
<evidence type="ECO:0000313" key="2">
    <source>
        <dbReference type="Proteomes" id="UP000479710"/>
    </source>
</evidence>
<evidence type="ECO:0000313" key="1">
    <source>
        <dbReference type="EMBL" id="KAF0906568.1"/>
    </source>
</evidence>
<keyword evidence="2" id="KW-1185">Reference proteome</keyword>